<dbReference type="InterPro" id="IPR011042">
    <property type="entry name" value="6-blade_b-propeller_TolB-like"/>
</dbReference>
<feature type="compositionally biased region" description="Polar residues" evidence="1">
    <location>
        <begin position="287"/>
        <end position="298"/>
    </location>
</feature>
<evidence type="ECO:0000313" key="3">
    <source>
        <dbReference type="EMBL" id="SEM53552.1"/>
    </source>
</evidence>
<dbReference type="InterPro" id="IPR050952">
    <property type="entry name" value="TRIM-NHL_E3_ligases"/>
</dbReference>
<feature type="chain" id="PRO_5010300247" description="NHL repeat-containing protein" evidence="2">
    <location>
        <begin position="22"/>
        <end position="567"/>
    </location>
</feature>
<dbReference type="AlphaFoldDB" id="A0A1H7Z4L7"/>
<dbReference type="RefSeq" id="WP_075009569.1">
    <property type="nucleotide sequence ID" value="NZ_FOAP01000018.1"/>
</dbReference>
<dbReference type="Proteomes" id="UP000182719">
    <property type="component" value="Unassembled WGS sequence"/>
</dbReference>
<name>A0A1H7Z4L7_STIAU</name>
<reference evidence="4" key="1">
    <citation type="submission" date="2016-10" db="EMBL/GenBank/DDBJ databases">
        <authorList>
            <person name="Varghese N."/>
            <person name="Submissions S."/>
        </authorList>
    </citation>
    <scope>NUCLEOTIDE SEQUENCE [LARGE SCALE GENOMIC DNA]</scope>
    <source>
        <strain evidence="4">DSM 17044</strain>
    </source>
</reference>
<evidence type="ECO:0008006" key="5">
    <source>
        <dbReference type="Google" id="ProtNLM"/>
    </source>
</evidence>
<dbReference type="PROSITE" id="PS51257">
    <property type="entry name" value="PROKAR_LIPOPROTEIN"/>
    <property type="match status" value="1"/>
</dbReference>
<feature type="region of interest" description="Disordered" evidence="1">
    <location>
        <begin position="210"/>
        <end position="233"/>
    </location>
</feature>
<sequence length="567" mass="58723">MRTRIKSLGPVGLAVGTLALACGGDDKPPAPGAYTVGGAVSGLEGSLTLQLNGAQPLSQSGDGAFTFAEPLPDKSRYEVSVTASPDAQECTVQNGTGQVSGANITSVQVSCAERTYAVGGTVEGLTGTLQLRLNGTENLSLTTNGPFSFPVRQKRGSAYAVDIATQPQGHRCTLTGASGTVADNVDTVRAVCAPWFAFTPFQNASRVLGQSDFTHNSPDQGGTPGPQTLNGPWGSPVFAGDMLYLPELDSNRVLGFNGLPTQNGAAANFVLGQPNFTSTAEGGGRTGLSSPEGSTSDGTRLAVVDKGNNRVLVWNTLPASSAAPPDLVVGQPDFDTTEFQCDARSLGLPEDVFMGHGKLLVADSGNNRILVWNTLPSTPGTPADLVLGQSSLTTCAANDADGDGVRDLTATASTLSSPAGVWTDGTRLLVADTGNNRVLVWNEFPTTSGQPAQGVLGQANFTSRTAGLAANRLSAPYSVTSTGQQIFVAEYQNNRVLLWNQFPAAPGAPADTVLGQPDFTSNARFEPPNGTAPSARSLYQPVGLHLATPYLFVSDYGNNRLLVFESP</sequence>
<evidence type="ECO:0000256" key="2">
    <source>
        <dbReference type="SAM" id="SignalP"/>
    </source>
</evidence>
<accession>A0A1H7Z4L7</accession>
<dbReference type="OrthoDB" id="9774579at2"/>
<keyword evidence="4" id="KW-1185">Reference proteome</keyword>
<proteinExistence type="predicted"/>
<organism evidence="3 4">
    <name type="scientific">Stigmatella aurantiaca</name>
    <dbReference type="NCBI Taxonomy" id="41"/>
    <lineage>
        <taxon>Bacteria</taxon>
        <taxon>Pseudomonadati</taxon>
        <taxon>Myxococcota</taxon>
        <taxon>Myxococcia</taxon>
        <taxon>Myxococcales</taxon>
        <taxon>Cystobacterineae</taxon>
        <taxon>Archangiaceae</taxon>
        <taxon>Stigmatella</taxon>
    </lineage>
</organism>
<dbReference type="EMBL" id="FOAP01000018">
    <property type="protein sequence ID" value="SEM53552.1"/>
    <property type="molecule type" value="Genomic_DNA"/>
</dbReference>
<dbReference type="PANTHER" id="PTHR24104:SF25">
    <property type="entry name" value="PROTEIN LIN-41"/>
    <property type="match status" value="1"/>
</dbReference>
<dbReference type="SUPFAM" id="SSF63825">
    <property type="entry name" value="YWTD domain"/>
    <property type="match status" value="1"/>
</dbReference>
<dbReference type="GO" id="GO:0008270">
    <property type="term" value="F:zinc ion binding"/>
    <property type="evidence" value="ECO:0007669"/>
    <property type="project" value="UniProtKB-KW"/>
</dbReference>
<feature type="signal peptide" evidence="2">
    <location>
        <begin position="1"/>
        <end position="21"/>
    </location>
</feature>
<dbReference type="PANTHER" id="PTHR24104">
    <property type="entry name" value="E3 UBIQUITIN-PROTEIN LIGASE NHLRC1-RELATED"/>
    <property type="match status" value="1"/>
</dbReference>
<keyword evidence="2" id="KW-0732">Signal</keyword>
<dbReference type="Gene3D" id="2.120.10.30">
    <property type="entry name" value="TolB, C-terminal domain"/>
    <property type="match status" value="1"/>
</dbReference>
<gene>
    <name evidence="3" type="ORF">SAMN05444354_11874</name>
</gene>
<evidence type="ECO:0000256" key="1">
    <source>
        <dbReference type="SAM" id="MobiDB-lite"/>
    </source>
</evidence>
<evidence type="ECO:0000313" key="4">
    <source>
        <dbReference type="Proteomes" id="UP000182719"/>
    </source>
</evidence>
<feature type="region of interest" description="Disordered" evidence="1">
    <location>
        <begin position="278"/>
        <end position="299"/>
    </location>
</feature>
<protein>
    <recommendedName>
        <fullName evidence="5">NHL repeat-containing protein</fullName>
    </recommendedName>
</protein>
<feature type="compositionally biased region" description="Polar residues" evidence="1">
    <location>
        <begin position="211"/>
        <end position="230"/>
    </location>
</feature>